<keyword evidence="6" id="KW-0560">Oxidoreductase</keyword>
<evidence type="ECO:0000256" key="9">
    <source>
        <dbReference type="ARBA" id="ARBA00047365"/>
    </source>
</evidence>
<dbReference type="Pfam" id="PF04055">
    <property type="entry name" value="Radical_SAM"/>
    <property type="match status" value="1"/>
</dbReference>
<reference evidence="12" key="1">
    <citation type="submission" date="2022-09" db="EMBL/GenBank/DDBJ databases">
        <title>Culturomic study of gut microbiota in children with autism spectrum disorder.</title>
        <authorList>
            <person name="Efimov B.A."/>
            <person name="Chaplin A.V."/>
            <person name="Sokolova S.R."/>
            <person name="Pikina A.P."/>
            <person name="Korzhanova M."/>
            <person name="Belova V."/>
            <person name="Korostin D."/>
        </authorList>
    </citation>
    <scope>NUCLEOTIDE SEQUENCE</scope>
    <source>
        <strain evidence="12">ASD5510</strain>
    </source>
</reference>
<dbReference type="PANTHER" id="PTHR30352">
    <property type="entry name" value="PYRUVATE FORMATE-LYASE-ACTIVATING ENZYME"/>
    <property type="match status" value="1"/>
</dbReference>
<evidence type="ECO:0000256" key="5">
    <source>
        <dbReference type="ARBA" id="ARBA00022723"/>
    </source>
</evidence>
<evidence type="ECO:0000256" key="3">
    <source>
        <dbReference type="ARBA" id="ARBA00022485"/>
    </source>
</evidence>
<evidence type="ECO:0000313" key="13">
    <source>
        <dbReference type="Proteomes" id="UP001065549"/>
    </source>
</evidence>
<dbReference type="InterPro" id="IPR017896">
    <property type="entry name" value="4Fe4S_Fe-S-bd"/>
</dbReference>
<keyword evidence="7" id="KW-0408">Iron</keyword>
<dbReference type="PANTHER" id="PTHR30352:SF4">
    <property type="entry name" value="PYRUVATE FORMATE-LYASE 2-ACTIVATING ENZYME"/>
    <property type="match status" value="1"/>
</dbReference>
<comment type="caution">
    <text evidence="12">The sequence shown here is derived from an EMBL/GenBank/DDBJ whole genome shotgun (WGS) entry which is preliminary data.</text>
</comment>
<dbReference type="SUPFAM" id="SSF54862">
    <property type="entry name" value="4Fe-4S ferredoxins"/>
    <property type="match status" value="1"/>
</dbReference>
<protein>
    <submittedName>
        <fullName evidence="12">Glycyl-radical enzyme activating protein</fullName>
    </submittedName>
</protein>
<name>A0A9J6QU44_9FIRM</name>
<dbReference type="GO" id="GO:0046872">
    <property type="term" value="F:metal ion binding"/>
    <property type="evidence" value="ECO:0007669"/>
    <property type="project" value="UniProtKB-KW"/>
</dbReference>
<dbReference type="PIRSF" id="PIRSF000371">
    <property type="entry name" value="PFL_act_enz"/>
    <property type="match status" value="1"/>
</dbReference>
<organism evidence="12 13">
    <name type="scientific">Hominibacterium faecale</name>
    <dbReference type="NCBI Taxonomy" id="2839743"/>
    <lineage>
        <taxon>Bacteria</taxon>
        <taxon>Bacillati</taxon>
        <taxon>Bacillota</taxon>
        <taxon>Clostridia</taxon>
        <taxon>Peptostreptococcales</taxon>
        <taxon>Anaerovoracaceae</taxon>
        <taxon>Hominibacterium</taxon>
    </lineage>
</organism>
<dbReference type="InterPro" id="IPR007197">
    <property type="entry name" value="rSAM"/>
</dbReference>
<dbReference type="Proteomes" id="UP001065549">
    <property type="component" value="Unassembled WGS sequence"/>
</dbReference>
<evidence type="ECO:0000256" key="8">
    <source>
        <dbReference type="ARBA" id="ARBA00023014"/>
    </source>
</evidence>
<dbReference type="PROSITE" id="PS00198">
    <property type="entry name" value="4FE4S_FER_1"/>
    <property type="match status" value="1"/>
</dbReference>
<dbReference type="InterPro" id="IPR058240">
    <property type="entry name" value="rSAM_sf"/>
</dbReference>
<evidence type="ECO:0000256" key="4">
    <source>
        <dbReference type="ARBA" id="ARBA00022691"/>
    </source>
</evidence>
<dbReference type="GO" id="GO:0016491">
    <property type="term" value="F:oxidoreductase activity"/>
    <property type="evidence" value="ECO:0007669"/>
    <property type="project" value="UniProtKB-KW"/>
</dbReference>
<evidence type="ECO:0000256" key="1">
    <source>
        <dbReference type="ARBA" id="ARBA00001966"/>
    </source>
</evidence>
<dbReference type="SFLD" id="SFLDS00029">
    <property type="entry name" value="Radical_SAM"/>
    <property type="match status" value="1"/>
</dbReference>
<dbReference type="Gene3D" id="3.30.70.20">
    <property type="match status" value="1"/>
</dbReference>
<dbReference type="SUPFAM" id="SSF102114">
    <property type="entry name" value="Radical SAM enzymes"/>
    <property type="match status" value="1"/>
</dbReference>
<evidence type="ECO:0000256" key="7">
    <source>
        <dbReference type="ARBA" id="ARBA00023004"/>
    </source>
</evidence>
<comment type="similarity">
    <text evidence="2">Belongs to the organic radical-activating enzymes family.</text>
</comment>
<dbReference type="PROSITE" id="PS01087">
    <property type="entry name" value="RADICAL_ACTIVATING"/>
    <property type="match status" value="1"/>
</dbReference>
<evidence type="ECO:0000313" key="12">
    <source>
        <dbReference type="EMBL" id="MCU7378347.1"/>
    </source>
</evidence>
<dbReference type="InterPro" id="IPR040074">
    <property type="entry name" value="BssD/PflA/YjjW"/>
</dbReference>
<dbReference type="NCBIfam" id="TIGR02494">
    <property type="entry name" value="PFLE_PFLC"/>
    <property type="match status" value="1"/>
</dbReference>
<sequence>MKEKRTGIIFNTQKFSIHDGGGIRTLIFMKGCPLRCIWCSNPESQRPEPEIIDVKTNCIGCGDCVCVCPKEAVNPLNFQIDRGKCDACGLCAKSCYAQAKKLTGQVVTVEELVNIAVKDQVIYRNSGGGVTVGGGEPLTQPDFVYEFLRACSMRNIHTAIETCGFGDWSEVEKVFRQADQILFDLKCMDEEKHRAYTGVSNKSILLNAEKAAASGKEIRFRVPVIPGVNDGENIRQTGAFVRGLQRQNSQVKVELLPYHNFGKDKYKWLGRKYDLGSLERMEKEELGRYYKVLEELGCNVVY</sequence>
<keyword evidence="13" id="KW-1185">Reference proteome</keyword>
<gene>
    <name evidence="12" type="ORF">OBO34_08255</name>
</gene>
<comment type="cofactor">
    <cofactor evidence="1">
        <name>[4Fe-4S] cluster</name>
        <dbReference type="ChEBI" id="CHEBI:49883"/>
    </cofactor>
</comment>
<evidence type="ECO:0000256" key="6">
    <source>
        <dbReference type="ARBA" id="ARBA00023002"/>
    </source>
</evidence>
<evidence type="ECO:0000259" key="11">
    <source>
        <dbReference type="PROSITE" id="PS51918"/>
    </source>
</evidence>
<dbReference type="InterPro" id="IPR001989">
    <property type="entry name" value="Radical_activat_CS"/>
</dbReference>
<dbReference type="EMBL" id="JAOSHN010000003">
    <property type="protein sequence ID" value="MCU7378347.1"/>
    <property type="molecule type" value="Genomic_DNA"/>
</dbReference>
<accession>A0A9J6QU44</accession>
<dbReference type="SFLD" id="SFLDG01118">
    <property type="entry name" value="activating_enzymes__group_2"/>
    <property type="match status" value="1"/>
</dbReference>
<dbReference type="PROSITE" id="PS51918">
    <property type="entry name" value="RADICAL_SAM"/>
    <property type="match status" value="1"/>
</dbReference>
<keyword evidence="3" id="KW-0004">4Fe-4S</keyword>
<keyword evidence="8" id="KW-0411">Iron-sulfur</keyword>
<proteinExistence type="inferred from homology"/>
<evidence type="ECO:0000259" key="10">
    <source>
        <dbReference type="PROSITE" id="PS51379"/>
    </source>
</evidence>
<dbReference type="InterPro" id="IPR013785">
    <property type="entry name" value="Aldolase_TIM"/>
</dbReference>
<dbReference type="PROSITE" id="PS51379">
    <property type="entry name" value="4FE4S_FER_2"/>
    <property type="match status" value="2"/>
</dbReference>
<dbReference type="AlphaFoldDB" id="A0A9J6QU44"/>
<dbReference type="GO" id="GO:0051539">
    <property type="term" value="F:4 iron, 4 sulfur cluster binding"/>
    <property type="evidence" value="ECO:0007669"/>
    <property type="project" value="UniProtKB-KW"/>
</dbReference>
<dbReference type="InterPro" id="IPR034457">
    <property type="entry name" value="Organic_radical-activating"/>
</dbReference>
<dbReference type="SFLD" id="SFLDG01066">
    <property type="entry name" value="organic_radical-activating_enz"/>
    <property type="match status" value="1"/>
</dbReference>
<dbReference type="InterPro" id="IPR017900">
    <property type="entry name" value="4Fe4S_Fe_S_CS"/>
</dbReference>
<feature type="domain" description="4Fe-4S ferredoxin-type" evidence="10">
    <location>
        <begin position="79"/>
        <end position="105"/>
    </location>
</feature>
<evidence type="ECO:0000256" key="2">
    <source>
        <dbReference type="ARBA" id="ARBA00009777"/>
    </source>
</evidence>
<dbReference type="RefSeq" id="WP_253019837.1">
    <property type="nucleotide sequence ID" value="NZ_JAOSHN010000003.1"/>
</dbReference>
<feature type="domain" description="Radical SAM core" evidence="11">
    <location>
        <begin position="18"/>
        <end position="299"/>
    </location>
</feature>
<keyword evidence="5" id="KW-0479">Metal-binding</keyword>
<dbReference type="Gene3D" id="3.20.20.70">
    <property type="entry name" value="Aldolase class I"/>
    <property type="match status" value="1"/>
</dbReference>
<feature type="domain" description="4Fe-4S ferredoxin-type" evidence="10">
    <location>
        <begin position="47"/>
        <end position="78"/>
    </location>
</feature>
<dbReference type="InterPro" id="IPR012839">
    <property type="entry name" value="Organic_radical_activase"/>
</dbReference>
<comment type="catalytic activity">
    <reaction evidence="9">
        <text>glycyl-[protein] + reduced [flavodoxin] + S-adenosyl-L-methionine = glycin-2-yl radical-[protein] + semiquinone [flavodoxin] + 5'-deoxyadenosine + L-methionine + H(+)</text>
        <dbReference type="Rhea" id="RHEA:61976"/>
        <dbReference type="Rhea" id="RHEA-COMP:10622"/>
        <dbReference type="Rhea" id="RHEA-COMP:14480"/>
        <dbReference type="Rhea" id="RHEA-COMP:15993"/>
        <dbReference type="Rhea" id="RHEA-COMP:15994"/>
        <dbReference type="ChEBI" id="CHEBI:15378"/>
        <dbReference type="ChEBI" id="CHEBI:17319"/>
        <dbReference type="ChEBI" id="CHEBI:29947"/>
        <dbReference type="ChEBI" id="CHEBI:32722"/>
        <dbReference type="ChEBI" id="CHEBI:57618"/>
        <dbReference type="ChEBI" id="CHEBI:57844"/>
        <dbReference type="ChEBI" id="CHEBI:59789"/>
        <dbReference type="ChEBI" id="CHEBI:140311"/>
    </reaction>
</comment>
<keyword evidence="4" id="KW-0949">S-adenosyl-L-methionine</keyword>